<dbReference type="InterPro" id="IPR033855">
    <property type="entry name" value="Protein_C"/>
</dbReference>
<dbReference type="CDD" id="cd07022">
    <property type="entry name" value="S49_Sppa_36K_type"/>
    <property type="match status" value="1"/>
</dbReference>
<accession>A0A5E5P3S1</accession>
<dbReference type="PANTHER" id="PTHR33209:SF1">
    <property type="entry name" value="PEPTIDASE S49 DOMAIN-CONTAINING PROTEIN"/>
    <property type="match status" value="1"/>
</dbReference>
<dbReference type="Proteomes" id="UP000364291">
    <property type="component" value="Unassembled WGS sequence"/>
</dbReference>
<evidence type="ECO:0000313" key="8">
    <source>
        <dbReference type="Proteomes" id="UP000364291"/>
    </source>
</evidence>
<comment type="similarity">
    <text evidence="1">Belongs to the peptidase S49 family.</text>
</comment>
<reference evidence="7 8" key="1">
    <citation type="submission" date="2019-08" db="EMBL/GenBank/DDBJ databases">
        <authorList>
            <person name="Peeters C."/>
        </authorList>
    </citation>
    <scope>NUCLEOTIDE SEQUENCE [LARGE SCALE GENOMIC DNA]</scope>
    <source>
        <strain evidence="7 8">LMG 18089</strain>
    </source>
</reference>
<dbReference type="RefSeq" id="WP_150728620.1">
    <property type="nucleotide sequence ID" value="NZ_CABPSX010000003.1"/>
</dbReference>
<evidence type="ECO:0000313" key="7">
    <source>
        <dbReference type="EMBL" id="VVG70935.1"/>
    </source>
</evidence>
<dbReference type="OrthoDB" id="6999246at2"/>
<dbReference type="AlphaFoldDB" id="A0A5E5P3S1"/>
<gene>
    <name evidence="7" type="ORF">PAP18089_01907</name>
</gene>
<evidence type="ECO:0000256" key="4">
    <source>
        <dbReference type="ARBA" id="ARBA00022825"/>
    </source>
</evidence>
<dbReference type="GO" id="GO:0008236">
    <property type="term" value="F:serine-type peptidase activity"/>
    <property type="evidence" value="ECO:0007669"/>
    <property type="project" value="UniProtKB-KW"/>
</dbReference>
<proteinExistence type="inferred from homology"/>
<evidence type="ECO:0000256" key="5">
    <source>
        <dbReference type="SAM" id="MobiDB-lite"/>
    </source>
</evidence>
<evidence type="ECO:0000259" key="6">
    <source>
        <dbReference type="Pfam" id="PF01343"/>
    </source>
</evidence>
<dbReference type="Pfam" id="PF01343">
    <property type="entry name" value="Peptidase_S49"/>
    <property type="match status" value="1"/>
</dbReference>
<keyword evidence="4" id="KW-0720">Serine protease</keyword>
<dbReference type="InterPro" id="IPR002142">
    <property type="entry name" value="Peptidase_S49"/>
</dbReference>
<organism evidence="7 8">
    <name type="scientific">Pandoraea apista</name>
    <dbReference type="NCBI Taxonomy" id="93218"/>
    <lineage>
        <taxon>Bacteria</taxon>
        <taxon>Pseudomonadati</taxon>
        <taxon>Pseudomonadota</taxon>
        <taxon>Betaproteobacteria</taxon>
        <taxon>Burkholderiales</taxon>
        <taxon>Burkholderiaceae</taxon>
        <taxon>Pandoraea</taxon>
    </lineage>
</organism>
<evidence type="ECO:0000256" key="1">
    <source>
        <dbReference type="ARBA" id="ARBA00008683"/>
    </source>
</evidence>
<keyword evidence="3" id="KW-0378">Hydrolase</keyword>
<dbReference type="Gene3D" id="3.90.226.10">
    <property type="entry name" value="2-enoyl-CoA Hydratase, Chain A, domain 1"/>
    <property type="match status" value="1"/>
</dbReference>
<evidence type="ECO:0000256" key="3">
    <source>
        <dbReference type="ARBA" id="ARBA00022801"/>
    </source>
</evidence>
<feature type="region of interest" description="Disordered" evidence="5">
    <location>
        <begin position="288"/>
        <end position="313"/>
    </location>
</feature>
<feature type="domain" description="Peptidase S49" evidence="6">
    <location>
        <begin position="145"/>
        <end position="284"/>
    </location>
</feature>
<dbReference type="GO" id="GO:0006508">
    <property type="term" value="P:proteolysis"/>
    <property type="evidence" value="ECO:0007669"/>
    <property type="project" value="UniProtKB-KW"/>
</dbReference>
<dbReference type="InterPro" id="IPR029045">
    <property type="entry name" value="ClpP/crotonase-like_dom_sf"/>
</dbReference>
<feature type="compositionally biased region" description="Low complexity" evidence="5">
    <location>
        <begin position="302"/>
        <end position="313"/>
    </location>
</feature>
<dbReference type="PANTHER" id="PTHR33209">
    <property type="entry name" value="PROTEASE 4"/>
    <property type="match status" value="1"/>
</dbReference>
<dbReference type="EMBL" id="CABPSX010000003">
    <property type="protein sequence ID" value="VVG70935.1"/>
    <property type="molecule type" value="Genomic_DNA"/>
</dbReference>
<protein>
    <submittedName>
        <fullName evidence="7">Serine peptidase</fullName>
    </submittedName>
</protein>
<name>A0A5E5P3S1_9BURK</name>
<evidence type="ECO:0000256" key="2">
    <source>
        <dbReference type="ARBA" id="ARBA00022670"/>
    </source>
</evidence>
<sequence>MRYPHLASLLFGQAHMIEPDKLDVILHVLAARMDVPLHIEGHIAEIRADPSAYKAGAGIAARTGDAWADVGGGVAVLPVTGTLVHRASGLDAMSGLASYGSLSSSFDAMLANSQISHIVLDLNSPGGSTSGAFDFADEVYNARGRKPITAIVDDSAYSAAYLIASAADEIVISRTGGVGSIGVVAAHMDRSASNDAAGIKVTYVYAGDRKIDGNANAPLSDEAHAALQGEVDRLYGMFVDTVARNRGLSTAAVRDTKAALYRGPSALQSRLADRMEVPRDALRAIVASHQSSAPSKSGRIQRAATAARIRATT</sequence>
<dbReference type="SUPFAM" id="SSF52096">
    <property type="entry name" value="ClpP/crotonase"/>
    <property type="match status" value="1"/>
</dbReference>
<keyword evidence="2" id="KW-0645">Protease</keyword>